<protein>
    <submittedName>
        <fullName evidence="1">Uncharacterized protein</fullName>
    </submittedName>
</protein>
<proteinExistence type="predicted"/>
<dbReference type="AlphaFoldDB" id="X1NQV5"/>
<gene>
    <name evidence="1" type="ORF">S06H3_29426</name>
</gene>
<comment type="caution">
    <text evidence="1">The sequence shown here is derived from an EMBL/GenBank/DDBJ whole genome shotgun (WGS) entry which is preliminary data.</text>
</comment>
<organism evidence="1">
    <name type="scientific">marine sediment metagenome</name>
    <dbReference type="NCBI Taxonomy" id="412755"/>
    <lineage>
        <taxon>unclassified sequences</taxon>
        <taxon>metagenomes</taxon>
        <taxon>ecological metagenomes</taxon>
    </lineage>
</organism>
<accession>X1NQV5</accession>
<sequence>MKTTLEKAKELLESQSAKSIEKTIDRAIGLALVSLAEEVARVATALEISVSKHKKETE</sequence>
<name>X1NQV5_9ZZZZ</name>
<evidence type="ECO:0000313" key="1">
    <source>
        <dbReference type="EMBL" id="GAI21044.1"/>
    </source>
</evidence>
<reference evidence="1" key="1">
    <citation type="journal article" date="2014" name="Front. Microbiol.">
        <title>High frequency of phylogenetically diverse reductive dehalogenase-homologous genes in deep subseafloor sedimentary metagenomes.</title>
        <authorList>
            <person name="Kawai M."/>
            <person name="Futagami T."/>
            <person name="Toyoda A."/>
            <person name="Takaki Y."/>
            <person name="Nishi S."/>
            <person name="Hori S."/>
            <person name="Arai W."/>
            <person name="Tsubouchi T."/>
            <person name="Morono Y."/>
            <person name="Uchiyama I."/>
            <person name="Ito T."/>
            <person name="Fujiyama A."/>
            <person name="Inagaki F."/>
            <person name="Takami H."/>
        </authorList>
    </citation>
    <scope>NUCLEOTIDE SEQUENCE</scope>
    <source>
        <strain evidence="1">Expedition CK06-06</strain>
    </source>
</reference>
<dbReference type="EMBL" id="BARV01017238">
    <property type="protein sequence ID" value="GAI21044.1"/>
    <property type="molecule type" value="Genomic_DNA"/>
</dbReference>